<dbReference type="FunFam" id="4.10.400.10:FF:000034">
    <property type="entry name" value="Low-density lipoprotein receptor-related protein 2"/>
    <property type="match status" value="1"/>
</dbReference>
<evidence type="ECO:0000256" key="1">
    <source>
        <dbReference type="ARBA" id="ARBA00004167"/>
    </source>
</evidence>
<keyword evidence="20" id="KW-0449">Lipoprotein</keyword>
<feature type="disulfide bond" evidence="17">
    <location>
        <begin position="2426"/>
        <end position="2444"/>
    </location>
</feature>
<dbReference type="FunFam" id="2.120.10.30:FF:000241">
    <property type="entry name" value="Low-density lipoprotein receptor-related protein 6"/>
    <property type="match status" value="5"/>
</dbReference>
<feature type="disulfide bond" evidence="17">
    <location>
        <begin position="2599"/>
        <end position="2617"/>
    </location>
</feature>
<dbReference type="PROSITE" id="PS51120">
    <property type="entry name" value="LDLRB"/>
    <property type="match status" value="13"/>
</dbReference>
<feature type="disulfide bond" evidence="17">
    <location>
        <begin position="836"/>
        <end position="854"/>
    </location>
</feature>
<dbReference type="PANTHER" id="PTHR22722">
    <property type="entry name" value="LOW-DENSITY LIPOPROTEIN RECEPTOR-RELATED PROTEIN 2-RELATED"/>
    <property type="match status" value="1"/>
</dbReference>
<feature type="disulfide bond" evidence="17">
    <location>
        <begin position="2636"/>
        <end position="2648"/>
    </location>
</feature>
<feature type="repeat" description="LDL-receptor class B" evidence="18">
    <location>
        <begin position="1546"/>
        <end position="1588"/>
    </location>
</feature>
<dbReference type="GO" id="GO:0005509">
    <property type="term" value="F:calcium ion binding"/>
    <property type="evidence" value="ECO:0007669"/>
    <property type="project" value="InterPro"/>
</dbReference>
<keyword evidence="3" id="KW-0245">EGF-like domain</keyword>
<keyword evidence="5" id="KW-0254">Endocytosis</keyword>
<dbReference type="SMART" id="SM00135">
    <property type="entry name" value="LY"/>
    <property type="match status" value="24"/>
</dbReference>
<dbReference type="GO" id="GO:0005886">
    <property type="term" value="C:plasma membrane"/>
    <property type="evidence" value="ECO:0007669"/>
    <property type="project" value="TreeGrafter"/>
</dbReference>
<dbReference type="InterPro" id="IPR000033">
    <property type="entry name" value="LDLR_classB_rpt"/>
</dbReference>
<feature type="disulfide bond" evidence="17">
    <location>
        <begin position="920"/>
        <end position="938"/>
    </location>
</feature>
<comment type="caution">
    <text evidence="17">Lacks conserved residue(s) required for the propagation of feature annotation.</text>
</comment>
<evidence type="ECO:0000313" key="20">
    <source>
        <dbReference type="EMBL" id="KAG7169746.1"/>
    </source>
</evidence>
<evidence type="ECO:0000256" key="13">
    <source>
        <dbReference type="ARBA" id="ARBA00023157"/>
    </source>
</evidence>
<feature type="disulfide bond" evidence="17">
    <location>
        <begin position="2419"/>
        <end position="2431"/>
    </location>
</feature>
<feature type="disulfide bond" evidence="17">
    <location>
        <begin position="2467"/>
        <end position="2485"/>
    </location>
</feature>
<dbReference type="GO" id="GO:0006897">
    <property type="term" value="P:endocytosis"/>
    <property type="evidence" value="ECO:0007669"/>
    <property type="project" value="UniProtKB-KW"/>
</dbReference>
<keyword evidence="7" id="KW-0732">Signal</keyword>
<evidence type="ECO:0000256" key="5">
    <source>
        <dbReference type="ARBA" id="ARBA00022583"/>
    </source>
</evidence>
<feature type="repeat" description="LDL-receptor class B" evidence="18">
    <location>
        <begin position="1409"/>
        <end position="1453"/>
    </location>
</feature>
<evidence type="ECO:0000256" key="14">
    <source>
        <dbReference type="ARBA" id="ARBA00023170"/>
    </source>
</evidence>
<dbReference type="SUPFAM" id="SSF57424">
    <property type="entry name" value="LDL receptor-like module"/>
    <property type="match status" value="18"/>
</dbReference>
<organism evidence="20 21">
    <name type="scientific">Homarus americanus</name>
    <name type="common">American lobster</name>
    <dbReference type="NCBI Taxonomy" id="6706"/>
    <lineage>
        <taxon>Eukaryota</taxon>
        <taxon>Metazoa</taxon>
        <taxon>Ecdysozoa</taxon>
        <taxon>Arthropoda</taxon>
        <taxon>Crustacea</taxon>
        <taxon>Multicrustacea</taxon>
        <taxon>Malacostraca</taxon>
        <taxon>Eumalacostraca</taxon>
        <taxon>Eucarida</taxon>
        <taxon>Decapoda</taxon>
        <taxon>Pleocyemata</taxon>
        <taxon>Astacidea</taxon>
        <taxon>Nephropoidea</taxon>
        <taxon>Nephropidae</taxon>
        <taxon>Homarus</taxon>
    </lineage>
</organism>
<feature type="disulfide bond" evidence="17">
    <location>
        <begin position="2516"/>
        <end position="2531"/>
    </location>
</feature>
<feature type="domain" description="EGF-like" evidence="19">
    <location>
        <begin position="172"/>
        <end position="186"/>
    </location>
</feature>
<keyword evidence="8" id="KW-0677">Repeat</keyword>
<keyword evidence="12" id="KW-0472">Membrane</keyword>
<feature type="repeat" description="LDL-receptor class B" evidence="18">
    <location>
        <begin position="2239"/>
        <end position="2283"/>
    </location>
</feature>
<dbReference type="InterPro" id="IPR011042">
    <property type="entry name" value="6-blade_b-propeller_TolB-like"/>
</dbReference>
<keyword evidence="15" id="KW-0325">Glycoprotein</keyword>
<dbReference type="PRINTS" id="PR00261">
    <property type="entry name" value="LDLRECEPTOR"/>
</dbReference>
<feature type="disulfide bond" evidence="17">
    <location>
        <begin position="932"/>
        <end position="947"/>
    </location>
</feature>
<evidence type="ECO:0000256" key="9">
    <source>
        <dbReference type="ARBA" id="ARBA00022753"/>
    </source>
</evidence>
<dbReference type="Proteomes" id="UP000747542">
    <property type="component" value="Unassembled WGS sequence"/>
</dbReference>
<evidence type="ECO:0000256" key="17">
    <source>
        <dbReference type="PROSITE-ProRule" id="PRU00124"/>
    </source>
</evidence>
<dbReference type="SMART" id="SM00179">
    <property type="entry name" value="EGF_CA"/>
    <property type="match status" value="3"/>
</dbReference>
<feature type="disulfide bond" evidence="17">
    <location>
        <begin position="1083"/>
        <end position="1098"/>
    </location>
</feature>
<dbReference type="CDD" id="cd00112">
    <property type="entry name" value="LDLa"/>
    <property type="match status" value="18"/>
</dbReference>
<dbReference type="FunFam" id="4.10.400.10:FF:000002">
    <property type="entry name" value="Low-density lipoprotein receptor-related protein 1"/>
    <property type="match status" value="1"/>
</dbReference>
<gene>
    <name evidence="20" type="primary">Lrp1-L6</name>
    <name evidence="20" type="ORF">Hamer_G013383</name>
</gene>
<feature type="disulfide bond" evidence="17">
    <location>
        <begin position="2643"/>
        <end position="2661"/>
    </location>
</feature>
<dbReference type="InterPro" id="IPR018097">
    <property type="entry name" value="EGF_Ca-bd_CS"/>
</dbReference>
<dbReference type="PANTHER" id="PTHR22722:SF5">
    <property type="entry name" value="LOW-DENSITY LIPOPROTEIN RECEPTOR-RELATED PROTEIN 1B"/>
    <property type="match status" value="1"/>
</dbReference>
<keyword evidence="6" id="KW-0812">Transmembrane</keyword>
<feature type="repeat" description="LDL-receptor class B" evidence="18">
    <location>
        <begin position="1994"/>
        <end position="2037"/>
    </location>
</feature>
<feature type="disulfide bond" evidence="17">
    <location>
        <begin position="829"/>
        <end position="841"/>
    </location>
</feature>
<dbReference type="SMART" id="SM00192">
    <property type="entry name" value="LDLa"/>
    <property type="match status" value="20"/>
</dbReference>
<keyword evidence="21" id="KW-1185">Reference proteome</keyword>
<feature type="disulfide bond" evidence="17">
    <location>
        <begin position="913"/>
        <end position="925"/>
    </location>
</feature>
<dbReference type="Gene3D" id="2.10.25.10">
    <property type="entry name" value="Laminin"/>
    <property type="match status" value="3"/>
</dbReference>
<dbReference type="GO" id="GO:0043235">
    <property type="term" value="C:receptor complex"/>
    <property type="evidence" value="ECO:0007669"/>
    <property type="project" value="TreeGrafter"/>
</dbReference>
<feature type="repeat" description="LDL-receptor class B" evidence="18">
    <location>
        <begin position="644"/>
        <end position="687"/>
    </location>
</feature>
<comment type="subcellular location">
    <subcellularLocation>
        <location evidence="2">Endomembrane system</location>
    </subcellularLocation>
    <subcellularLocation>
        <location evidence="16">Endosome lumen</location>
    </subcellularLocation>
    <subcellularLocation>
        <location evidence="1">Membrane</location>
        <topology evidence="1">Single-pass membrane protein</topology>
    </subcellularLocation>
</comment>
<evidence type="ECO:0000256" key="3">
    <source>
        <dbReference type="ARBA" id="ARBA00022536"/>
    </source>
</evidence>
<feature type="repeat" description="LDL-receptor class B" evidence="18">
    <location>
        <begin position="329"/>
        <end position="373"/>
    </location>
</feature>
<dbReference type="PROSITE" id="PS50068">
    <property type="entry name" value="LDLRA_2"/>
    <property type="match status" value="19"/>
</dbReference>
<feature type="repeat" description="LDL-receptor class B" evidence="18">
    <location>
        <begin position="2284"/>
        <end position="2326"/>
    </location>
</feature>
<feature type="disulfide bond" evidence="17">
    <location>
        <begin position="2460"/>
        <end position="2472"/>
    </location>
</feature>
<dbReference type="SUPFAM" id="SSF63825">
    <property type="entry name" value="YWTD domain"/>
    <property type="match status" value="6"/>
</dbReference>
<dbReference type="PROSITE" id="PS01186">
    <property type="entry name" value="EGF_2"/>
    <property type="match status" value="1"/>
</dbReference>
<keyword evidence="11" id="KW-1133">Transmembrane helix</keyword>
<dbReference type="Pfam" id="PF00057">
    <property type="entry name" value="Ldl_recept_a"/>
    <property type="match status" value="18"/>
</dbReference>
<dbReference type="SMART" id="SM00181">
    <property type="entry name" value="EGF"/>
    <property type="match status" value="10"/>
</dbReference>
<dbReference type="Gene3D" id="2.120.10.30">
    <property type="entry name" value="TolB, C-terminal domain"/>
    <property type="match status" value="6"/>
</dbReference>
<feature type="repeat" description="LDL-receptor class B" evidence="18">
    <location>
        <begin position="1316"/>
        <end position="1358"/>
    </location>
</feature>
<feature type="disulfide bond" evidence="17">
    <location>
        <begin position="1000"/>
        <end position="1015"/>
    </location>
</feature>
<evidence type="ECO:0000256" key="15">
    <source>
        <dbReference type="ARBA" id="ARBA00023180"/>
    </source>
</evidence>
<keyword evidence="9" id="KW-0967">Endosome</keyword>
<evidence type="ECO:0000256" key="7">
    <source>
        <dbReference type="ARBA" id="ARBA00022729"/>
    </source>
</evidence>
<dbReference type="Gene3D" id="4.10.400.10">
    <property type="entry name" value="Low-density Lipoprotein Receptor"/>
    <property type="match status" value="17"/>
</dbReference>
<evidence type="ECO:0000256" key="8">
    <source>
        <dbReference type="ARBA" id="ARBA00022737"/>
    </source>
</evidence>
<evidence type="ECO:0000259" key="19">
    <source>
        <dbReference type="PROSITE" id="PS01186"/>
    </source>
</evidence>
<keyword evidence="13 17" id="KW-1015">Disulfide bond</keyword>
<feature type="repeat" description="LDL-receptor class B" evidence="18">
    <location>
        <begin position="1865"/>
        <end position="1906"/>
    </location>
</feature>
<feature type="disulfide bond" evidence="17">
    <location>
        <begin position="2592"/>
        <end position="2604"/>
    </location>
</feature>
<dbReference type="PROSITE" id="PS01209">
    <property type="entry name" value="LDLRA_1"/>
    <property type="match status" value="9"/>
</dbReference>
<dbReference type="FunFam" id="4.10.400.10:FF:000045">
    <property type="entry name" value="Low-density lipoprotein receptor-related protein 2"/>
    <property type="match status" value="1"/>
</dbReference>
<feature type="disulfide bond" evidence="17">
    <location>
        <begin position="2775"/>
        <end position="2793"/>
    </location>
</feature>
<dbReference type="InterPro" id="IPR009030">
    <property type="entry name" value="Growth_fac_rcpt_cys_sf"/>
</dbReference>
<dbReference type="EMBL" id="JAHLQT010015640">
    <property type="protein sequence ID" value="KAG7169746.1"/>
    <property type="molecule type" value="Genomic_DNA"/>
</dbReference>
<feature type="disulfide bond" evidence="17">
    <location>
        <begin position="2768"/>
        <end position="2780"/>
    </location>
</feature>
<evidence type="ECO:0000256" key="2">
    <source>
        <dbReference type="ARBA" id="ARBA00004308"/>
    </source>
</evidence>
<evidence type="ECO:0000256" key="16">
    <source>
        <dbReference type="ARBA" id="ARBA00046273"/>
    </source>
</evidence>
<dbReference type="PROSITE" id="PS01187">
    <property type="entry name" value="EGF_CA"/>
    <property type="match status" value="1"/>
</dbReference>
<feature type="repeat" description="LDL-receptor class B" evidence="18">
    <location>
        <begin position="1270"/>
        <end position="1315"/>
    </location>
</feature>
<feature type="disulfide bond" evidence="17">
    <location>
        <begin position="2479"/>
        <end position="2494"/>
    </location>
</feature>
<dbReference type="SUPFAM" id="SSF57184">
    <property type="entry name" value="Growth factor receptor domain"/>
    <property type="match status" value="1"/>
</dbReference>
<feature type="repeat" description="LDL-receptor class B" evidence="18">
    <location>
        <begin position="1950"/>
        <end position="1993"/>
    </location>
</feature>
<keyword evidence="10" id="KW-0106">Calcium</keyword>
<feature type="disulfide bond" evidence="17">
    <location>
        <begin position="2787"/>
        <end position="2802"/>
    </location>
</feature>
<evidence type="ECO:0000256" key="4">
    <source>
        <dbReference type="ARBA" id="ARBA00022553"/>
    </source>
</evidence>
<dbReference type="GO" id="GO:0031904">
    <property type="term" value="C:endosome lumen"/>
    <property type="evidence" value="ECO:0007669"/>
    <property type="project" value="UniProtKB-SubCell"/>
</dbReference>
<dbReference type="InterPro" id="IPR001881">
    <property type="entry name" value="EGF-like_Ca-bd_dom"/>
</dbReference>
<dbReference type="InterPro" id="IPR002172">
    <property type="entry name" value="LDrepeatLR_classA_rpt"/>
</dbReference>
<evidence type="ECO:0000313" key="21">
    <source>
        <dbReference type="Proteomes" id="UP000747542"/>
    </source>
</evidence>
<sequence>MKCIPKIWRCDYSPDCLDASDEPPNCPEAPCGTFRCNVTGKCLPQGWVCDGEADCGAGDTSDEDNPACKKGNTCPLNYFRCKNDINCILLKHLCDDSKDCPDSSDEGDFCYDTSSCQALDCKYGCKPTEKGPQCFCSEGQQPNGTSCVDANECQVEGSCDQLCTNLENGFECGCTEGYKLEGKSNCKAVNSPPDQPATLLYASNSGLARLYLNGSVVPGNTHLSSQYAVTVDFDHRNNSICWVSSNNPWSVFQCASTDNFDDVWTIPPPTQNGLLYVHDIARDWVTGNWYILDRREMIFMCNATMKVCITLMDVVLNEPRGIALDPSTGYMFFSNWGTTEPKLERALMDGNQRQAIVITKIVYPFGVTLDYPNKHVYWVDGYLSHVERVDYSGENRRIIIKLKTDERPYGISLFENFLYVTSWKDNSIKQINRFSRHYISTFHTNLTEPMHVHVFHRQRQPHAHEHEAFLIYAKGRPGMIKGVALDEVGTSEVMVPITSLTRPTTLDYDVRSQFVIERQSIDGIKREPVVTSAVLNVEGLAVDWMGRNIYWTDEGVSSIFVCSMKNPEKRKMLLHGNLTNARAIVLNPGEGYMYWTVWHFIMGSGIGGGFGLIERAWMDGTHREPFVTQDLQWPNGLTIDFKKRHLYWCDGFYNKIERIGLDGRIRKVMLSGDVLSHPYGLAYYNGYIYWSEFQNGTIKRVNLDSEETPKELRMENPYIFDLKVFSNTSQSDTNACTTGALQCIDLCLATPNGPICACATGYEPDIQQTNLCNPITNFTQPSLCSDGQFQCKKNLRCIDERYLCDGDNDCLDNSDEDTLPGGICEAAQCHKDMFQCGNNQCIDAYWVCDGDRDCEDGSDESPDQCNHPLCPSDKFRCQESGRCIAHSWVCDIDKDCGPGDDSDEHAACEYQECDREDFKCGNKRCVPTFYVCDGDDDCRDGTDERSCDLFCANATATGLPTSPLCNNNCLNITQQETCQETQGCTHCGTNNTCIAVYQLCDGVEDCPDGSDETRCEDKILQGCSSDEFMCVRTRECIPQSLKCDGSADCLDQSDELDCESINCSHSEWKCATLKQCIPDVWRCDGEEDCNDGSDEKMCPSTPIKCPAPGHICDNNTLCIQPENLCDDQKHCKDGSDEGGRCKYFECELMDCQKNCTQGPGGPVCTCPKGQTLLPDGRLCSSLHPCEQWGTCSQECVPTKHSHKCVCIKGYQIEQDHFTCKSTDSAIPYLIFSNRHELRSIMLKDGLGVKALISALKNTIALDFYHSDDGDVIFWTDVVDDKIYRGTLLAGALSNIEVVVQTGLATAEGLAVDWLAENLYWVESNLDQIEVAKLNGSYRRTLVAAQMESPRAISLDPRVGMMFWTDWEEGKSRIESCSMSGEGRRIVIMVSEINGGGGWPNGLTLDYALRRIYWIDAKSDSIHTSFYDGSDHREILREHHLLSHPFSISLFGNYVYWTDWRTNSVIRANKFNGSDVRDIHRTITQPFDIQVLHPSRQPRGNAKVLLFSRPNEIRGVDLNKPSHDIIPRISLPKVQHASQLDFEAKSKKIYWADLNLNEVKRASLTGAPIETVMDTALQAPRGFAIDWLSKNLFVTSNADKSKQINVATINGEFMIPIITENILDPLSLAVDPYGGRIFWSDIGGKYHTVHMASMTGSNVTLLSSQEHNVYLHHPRSLAFDASSQRLYWVNLGSDSIQYYDMLNDNSLHLLETGNSTKPEALTVYMNDVYYTDASDSSIYKVDKNTGSNRELVRSGLQNFLSLKIYDEAIQDGSNACSQDSPPCAHLCLPKNRVERECRCAVGYKVDEGDPTTCVGVDGVLIFSNNVGLSGIDVNTPFTESGEYLELLTPISEIGTATRLDFHASQDLLVWADGDRGTITSIQRDGTNRRVIVEGANTIQGIAVDWVANNLYWTNPQADVIEMCRLNGSDHFVIIASDLEKPGAITLYPGGGYMFWADTGNNVRIERATLDGANRTVLVNTSLQFPSDLVVDFEEGYLYWVDQRAKTLERVYLDGSEREMLLDSSSLQLPVATFVFNNNIYWADMVSGGGSVRSTSKTDLSRISTLRSGIGDTVKDIIIMSNDVQIGINPCANNNGGCAEICLYNGIRARCQCYHARVAKDGKACEDYDAFLMFSSITGIDSIHMFDENNPNTPLKKITSDFMKNAISLTFDFVNKRLYYSDIQRGSINTEKERDLYWTCQSDATINRMSVDMTRTQRVEKIVHLDPSDKPRGIVVDSCDLQIYWTNWNSEAPSIQRSLVSGIRVESIITTQIKMPNGLAIDHKAQKLYWGDARLDKIERCNLDGSERLVLLKNVPSHPFDLAIYGDYLFWTDWVLHAVVRANKHTAEDIVKLRTGVTRLMGIVAVANDTNACDASPCRVLNGGCEDICTLDEWAQVICRCSPGRMLLGDGRRCAVRVANCTSDQFECSSGFCIPYIYSCDGVPECPDGSDEDEKYCVSRTCREGYFTCGNGPCVPQETVCDRNANCPNFKDENDCECRDDEIRCETSGLCIASYLKCDNDPDCPDASDEMGCEKPDCTAVVWDGFNSSELINCVNTTNCIHPKWICDGANDCWDNSDEQNCTTITVPVETSLCPSGTHQCRNGRCIATSFICDGDNDCKDGNITTPSSDEASCNYTCPSDQFTCADGNCIPSIWLCDAHKDCIDGSDEPDNCETKKCEDDQFKCNTTGRCIPQKWVCDGDNDCGEGAADENPPDGCPLPVGISCPPGQFICPLFNQYEHRCLPAEYHCDGHEDCWDGSDEPESCPPLVCLDSQFKCNTGQCIPSVWVCNGRIDCSDSSDEANCSE</sequence>
<evidence type="ECO:0000256" key="12">
    <source>
        <dbReference type="ARBA" id="ARBA00023136"/>
    </source>
</evidence>
<dbReference type="Gene3D" id="4.10.1220.10">
    <property type="entry name" value="EGF-type module"/>
    <property type="match status" value="2"/>
</dbReference>
<keyword evidence="14 20" id="KW-0675">Receptor</keyword>
<proteinExistence type="predicted"/>
<evidence type="ECO:0000256" key="6">
    <source>
        <dbReference type="ARBA" id="ARBA00022692"/>
    </source>
</evidence>
<dbReference type="InterPro" id="IPR036055">
    <property type="entry name" value="LDL_receptor-like_sf"/>
</dbReference>
<feature type="disulfide bond" evidence="17">
    <location>
        <begin position="1043"/>
        <end position="1058"/>
    </location>
</feature>
<dbReference type="InterPro" id="IPR051221">
    <property type="entry name" value="LDLR-related"/>
</dbReference>
<dbReference type="SUPFAM" id="SSF57196">
    <property type="entry name" value="EGF/Laminin"/>
    <property type="match status" value="2"/>
</dbReference>
<dbReference type="InterPro" id="IPR023415">
    <property type="entry name" value="LDLR_class-A_CS"/>
</dbReference>
<evidence type="ECO:0000256" key="11">
    <source>
        <dbReference type="ARBA" id="ARBA00022989"/>
    </source>
</evidence>
<keyword evidence="4" id="KW-0597">Phosphoprotein</keyword>
<reference evidence="20" key="1">
    <citation type="journal article" date="2021" name="Sci. Adv.">
        <title>The American lobster genome reveals insights on longevity, neural, and immune adaptations.</title>
        <authorList>
            <person name="Polinski J.M."/>
            <person name="Zimin A.V."/>
            <person name="Clark K.F."/>
            <person name="Kohn A.B."/>
            <person name="Sadowski N."/>
            <person name="Timp W."/>
            <person name="Ptitsyn A."/>
            <person name="Khanna P."/>
            <person name="Romanova D.Y."/>
            <person name="Williams P."/>
            <person name="Greenwood S.J."/>
            <person name="Moroz L.L."/>
            <person name="Walt D.R."/>
            <person name="Bodnar A.G."/>
        </authorList>
    </citation>
    <scope>NUCLEOTIDE SEQUENCE</scope>
    <source>
        <strain evidence="20">GMGI-L3</strain>
    </source>
</reference>
<dbReference type="GO" id="GO:0005041">
    <property type="term" value="F:low-density lipoprotein particle receptor activity"/>
    <property type="evidence" value="ECO:0007669"/>
    <property type="project" value="TreeGrafter"/>
</dbReference>
<comment type="caution">
    <text evidence="20">The sequence shown here is derived from an EMBL/GenBank/DDBJ whole genome shotgun (WGS) entry which is preliminary data.</text>
</comment>
<dbReference type="Pfam" id="PF00058">
    <property type="entry name" value="Ldl_recept_b"/>
    <property type="match status" value="8"/>
</dbReference>
<dbReference type="InterPro" id="IPR000742">
    <property type="entry name" value="EGF"/>
</dbReference>
<feature type="repeat" description="LDL-receptor class B" evidence="18">
    <location>
        <begin position="374"/>
        <end position="417"/>
    </location>
</feature>
<name>A0A8J5N007_HOMAM</name>
<feature type="repeat" description="LDL-receptor class B" evidence="18">
    <location>
        <begin position="1907"/>
        <end position="1949"/>
    </location>
</feature>
<accession>A0A8J5N007</accession>
<feature type="disulfide bond" evidence="17">
    <location>
        <begin position="2565"/>
        <end position="2580"/>
    </location>
</feature>
<evidence type="ECO:0000256" key="18">
    <source>
        <dbReference type="PROSITE-ProRule" id="PRU00461"/>
    </source>
</evidence>
<protein>
    <submittedName>
        <fullName evidence="20">Low-density lipoprotein receptor-related protein 1-like 6</fullName>
    </submittedName>
</protein>
<evidence type="ECO:0000256" key="10">
    <source>
        <dbReference type="ARBA" id="ARBA00022837"/>
    </source>
</evidence>